<dbReference type="EMBL" id="CAADFD010000236">
    <property type="protein sequence ID" value="VFJ71781.1"/>
    <property type="molecule type" value="Genomic_DNA"/>
</dbReference>
<proteinExistence type="predicted"/>
<dbReference type="Pfam" id="PF05016">
    <property type="entry name" value="ParE_toxin"/>
    <property type="match status" value="1"/>
</dbReference>
<reference evidence="2" key="1">
    <citation type="submission" date="2019-02" db="EMBL/GenBank/DDBJ databases">
        <authorList>
            <person name="Gruber-Vodicka R. H."/>
            <person name="Seah K. B. B."/>
        </authorList>
    </citation>
    <scope>NUCLEOTIDE SEQUENCE</scope>
    <source>
        <strain evidence="2">BECK_BZ106</strain>
    </source>
</reference>
<protein>
    <submittedName>
        <fullName evidence="2">ParE toxin of type II toxin-antitoxin system, parDE</fullName>
    </submittedName>
</protein>
<dbReference type="AlphaFoldDB" id="A0A450TT45"/>
<dbReference type="Gene3D" id="3.30.2310.20">
    <property type="entry name" value="RelE-like"/>
    <property type="match status" value="1"/>
</dbReference>
<name>A0A450TT45_9GAMM</name>
<dbReference type="InterPro" id="IPR035093">
    <property type="entry name" value="RelE/ParE_toxin_dom_sf"/>
</dbReference>
<dbReference type="InterPro" id="IPR007712">
    <property type="entry name" value="RelE/ParE_toxin"/>
</dbReference>
<gene>
    <name evidence="2" type="ORF">BECKFW1821B_GA0114236_12363</name>
</gene>
<accession>A0A450TT45</accession>
<organism evidence="2">
    <name type="scientific">Candidatus Kentrum sp. FW</name>
    <dbReference type="NCBI Taxonomy" id="2126338"/>
    <lineage>
        <taxon>Bacteria</taxon>
        <taxon>Pseudomonadati</taxon>
        <taxon>Pseudomonadota</taxon>
        <taxon>Gammaproteobacteria</taxon>
        <taxon>Candidatus Kentrum</taxon>
    </lineage>
</organism>
<evidence type="ECO:0000256" key="1">
    <source>
        <dbReference type="ARBA" id="ARBA00022649"/>
    </source>
</evidence>
<evidence type="ECO:0000313" key="2">
    <source>
        <dbReference type="EMBL" id="VFJ71781.1"/>
    </source>
</evidence>
<sequence>MSTIRFDPDARAEFLEAIKYYEAYQPGLGQRFRLAVEAELDRIREMPFGFRVLHAPFRRCLVRKFPYAVIYSIEPGFISIIAVAHTKRKPGYWRERLDKDAE</sequence>
<keyword evidence="1" id="KW-1277">Toxin-antitoxin system</keyword>